<feature type="region of interest" description="Disordered" evidence="1">
    <location>
        <begin position="1"/>
        <end position="21"/>
    </location>
</feature>
<evidence type="ECO:0000256" key="1">
    <source>
        <dbReference type="SAM" id="MobiDB-lite"/>
    </source>
</evidence>
<reference evidence="2 3" key="1">
    <citation type="submission" date="2016-10" db="EMBL/GenBank/DDBJ databases">
        <title>Arsenicibacter rosenii gen. nov., sp. nov., an efficient arsenic-methylating bacterium isolated from an arsenic-contaminated paddy soil.</title>
        <authorList>
            <person name="Huang K."/>
        </authorList>
    </citation>
    <scope>NUCLEOTIDE SEQUENCE [LARGE SCALE GENOMIC DNA]</scope>
    <source>
        <strain evidence="2 3">SM-1</strain>
    </source>
</reference>
<protein>
    <submittedName>
        <fullName evidence="2">Uncharacterized protein</fullName>
    </submittedName>
</protein>
<dbReference type="Proteomes" id="UP000181790">
    <property type="component" value="Unassembled WGS sequence"/>
</dbReference>
<sequence>MIDEGKKVRGATGPVAEKARRASESITRRLMEFVDKKGHSVVAHATGSKPQKFYALAEGDTKVSLDTVMQVYFAFPDELDLMYVMTGQPAGGMSQGNNQVSAEYLQNAVSRIEKETEEKYVRLLAEKEKQLDAVNRDKERMWSVIDALKKDDPHSWLSPELEMILLANRKQDAFC</sequence>
<proteinExistence type="predicted"/>
<keyword evidence="3" id="KW-1185">Reference proteome</keyword>
<evidence type="ECO:0000313" key="2">
    <source>
        <dbReference type="EMBL" id="OIN55757.1"/>
    </source>
</evidence>
<name>A0A1S2VAJ7_9BACT</name>
<evidence type="ECO:0000313" key="3">
    <source>
        <dbReference type="Proteomes" id="UP000181790"/>
    </source>
</evidence>
<dbReference type="RefSeq" id="WP_071506642.1">
    <property type="nucleotide sequence ID" value="NZ_MORL01000038.1"/>
</dbReference>
<accession>A0A1S2VAJ7</accession>
<organism evidence="2 3">
    <name type="scientific">Arsenicibacter rosenii</name>
    <dbReference type="NCBI Taxonomy" id="1750698"/>
    <lineage>
        <taxon>Bacteria</taxon>
        <taxon>Pseudomonadati</taxon>
        <taxon>Bacteroidota</taxon>
        <taxon>Cytophagia</taxon>
        <taxon>Cytophagales</taxon>
        <taxon>Spirosomataceae</taxon>
        <taxon>Arsenicibacter</taxon>
    </lineage>
</organism>
<dbReference type="EMBL" id="MORL01000038">
    <property type="protein sequence ID" value="OIN55757.1"/>
    <property type="molecule type" value="Genomic_DNA"/>
</dbReference>
<comment type="caution">
    <text evidence="2">The sequence shown here is derived from an EMBL/GenBank/DDBJ whole genome shotgun (WGS) entry which is preliminary data.</text>
</comment>
<gene>
    <name evidence="2" type="ORF">BLX24_28490</name>
</gene>
<dbReference type="AlphaFoldDB" id="A0A1S2VAJ7"/>